<comment type="caution">
    <text evidence="4">The sequence shown here is derived from an EMBL/GenBank/DDBJ whole genome shotgun (WGS) entry which is preliminary data.</text>
</comment>
<feature type="compositionally biased region" description="Polar residues" evidence="2">
    <location>
        <begin position="760"/>
        <end position="771"/>
    </location>
</feature>
<proteinExistence type="predicted"/>
<evidence type="ECO:0000259" key="3">
    <source>
        <dbReference type="PROSITE" id="PS50181"/>
    </source>
</evidence>
<keyword evidence="1" id="KW-0833">Ubl conjugation pathway</keyword>
<name>A0A9Q1HJA6_HOLLE</name>
<organism evidence="4 5">
    <name type="scientific">Holothuria leucospilota</name>
    <name type="common">Black long sea cucumber</name>
    <name type="synonym">Mertensiothuria leucospilota</name>
    <dbReference type="NCBI Taxonomy" id="206669"/>
    <lineage>
        <taxon>Eukaryota</taxon>
        <taxon>Metazoa</taxon>
        <taxon>Echinodermata</taxon>
        <taxon>Eleutherozoa</taxon>
        <taxon>Echinozoa</taxon>
        <taxon>Holothuroidea</taxon>
        <taxon>Aspidochirotacea</taxon>
        <taxon>Aspidochirotida</taxon>
        <taxon>Holothuriidae</taxon>
        <taxon>Holothuria</taxon>
    </lineage>
</organism>
<dbReference type="AlphaFoldDB" id="A0A9Q1HJA6"/>
<dbReference type="PROSITE" id="PS50181">
    <property type="entry name" value="FBOX"/>
    <property type="match status" value="1"/>
</dbReference>
<dbReference type="Proteomes" id="UP001152320">
    <property type="component" value="Chromosome 2"/>
</dbReference>
<dbReference type="SUPFAM" id="SSF52047">
    <property type="entry name" value="RNI-like"/>
    <property type="match status" value="2"/>
</dbReference>
<dbReference type="InterPro" id="IPR050648">
    <property type="entry name" value="F-box_LRR-repeat"/>
</dbReference>
<dbReference type="PANTHER" id="PTHR13382">
    <property type="entry name" value="MITOCHONDRIAL ATP SYNTHASE COUPLING FACTOR B"/>
    <property type="match status" value="1"/>
</dbReference>
<dbReference type="GO" id="GO:0005737">
    <property type="term" value="C:cytoplasm"/>
    <property type="evidence" value="ECO:0007669"/>
    <property type="project" value="TreeGrafter"/>
</dbReference>
<dbReference type="InterPro" id="IPR057207">
    <property type="entry name" value="FBXL15_LRR"/>
</dbReference>
<dbReference type="Gene3D" id="1.20.1280.50">
    <property type="match status" value="1"/>
</dbReference>
<keyword evidence="5" id="KW-1185">Reference proteome</keyword>
<accession>A0A9Q1HJA6</accession>
<dbReference type="SMART" id="SM00256">
    <property type="entry name" value="FBOX"/>
    <property type="match status" value="1"/>
</dbReference>
<sequence>MHSNHFVYFVFINFTQPWEWRPSPEQYQKAYQHYNNKLRDMTFGAWTLYHRRKKHKRAEMARKMNLAAEHYDFRKQKVHFMFWLNWVRFARNRLDIAHDIIKGVYQVSLSRLVFEAWHNVMLDAKRTREYFERLERGELDGEEETLSPRGEARDDISLLPRKVAVKIFGYLDLSERCQCAQVCRSWKMIVSAPYLWSRVNLSAIKMKASDKFACKLLQKCRPYLLHLNLRACVKLNKPTYNAIGQCRNLQDLNLSECAGVNDEVMRVILEGCCILLYLNISFTNITDATLRLLAKSCRNLQYLSLAYCRRFTDRGLQYLAMGRGCRKLVYLDLSGSAQITSAGYRNIASGCSNIEHLVVNNCTTLRDECILVLTAKCRTIRSVKFLQTPNISDLSLKALAQHRKLQQVKIAGNNRISDNSFKYVGKMCPDIRHLYITDCPRITDASLKSLAPCRNINVINFADCIRITDAGVRNLVEGPSGPKLREINLSNCVRVTDVSIMKITQKCYNLVYGTFCFSEHITDAGAEMLGNVPALTSVDISGCNITDTGIGALGNNVNLRDVTLAECFQITDLGVQKFAQQCRDLERLDLSHCTEITDVAIKNLAFCCRRLTDLNLGGCSNLTDLSVRYLSGVCHNLLSLDISGCTKIRDDSMRFLRKGCKRMKKLKMLYCSGISKDTYQKLCGKIPLVLWSDDPIPNSFGPGYEYLQLIAQSNMVAEGEMDADTTADNKVKEDIELKLDENQGKLNVSSSIEIKESPQIEAQTNQESQKVAGTDDGQIR</sequence>
<dbReference type="PANTHER" id="PTHR13382:SF78">
    <property type="entry name" value="F-BOX AND LEUCINE-RICH REPEAT PROTEIN 13"/>
    <property type="match status" value="1"/>
</dbReference>
<reference evidence="4" key="1">
    <citation type="submission" date="2021-10" db="EMBL/GenBank/DDBJ databases">
        <title>Tropical sea cucumber genome reveals ecological adaptation and Cuvierian tubules defense mechanism.</title>
        <authorList>
            <person name="Chen T."/>
        </authorList>
    </citation>
    <scope>NUCLEOTIDE SEQUENCE</scope>
    <source>
        <strain evidence="4">Nanhai2018</strain>
        <tissue evidence="4">Muscle</tissue>
    </source>
</reference>
<dbReference type="Pfam" id="PF25372">
    <property type="entry name" value="DUF7885"/>
    <property type="match status" value="2"/>
</dbReference>
<evidence type="ECO:0000313" key="4">
    <source>
        <dbReference type="EMBL" id="KAJ8047101.1"/>
    </source>
</evidence>
<dbReference type="FunFam" id="3.80.10.10:FF:000134">
    <property type="entry name" value="F-box and leucine rich repeat protein 13"/>
    <property type="match status" value="1"/>
</dbReference>
<dbReference type="InterPro" id="IPR001810">
    <property type="entry name" value="F-box_dom"/>
</dbReference>
<dbReference type="InterPro" id="IPR032675">
    <property type="entry name" value="LRR_dom_sf"/>
</dbReference>
<gene>
    <name evidence="4" type="ORF">HOLleu_06000</name>
</gene>
<dbReference type="Gene3D" id="3.80.10.10">
    <property type="entry name" value="Ribonuclease Inhibitor"/>
    <property type="match status" value="4"/>
</dbReference>
<feature type="domain" description="F-box" evidence="3">
    <location>
        <begin position="153"/>
        <end position="199"/>
    </location>
</feature>
<dbReference type="OrthoDB" id="61560at2759"/>
<dbReference type="EMBL" id="JAIZAY010000002">
    <property type="protein sequence ID" value="KAJ8047101.1"/>
    <property type="molecule type" value="Genomic_DNA"/>
</dbReference>
<dbReference type="InterPro" id="IPR006553">
    <property type="entry name" value="Leu-rich_rpt_Cys-con_subtyp"/>
</dbReference>
<protein>
    <submittedName>
        <fullName evidence="4">Dynein regulatory complex subunit 6</fullName>
    </submittedName>
</protein>
<evidence type="ECO:0000256" key="1">
    <source>
        <dbReference type="ARBA" id="ARBA00022786"/>
    </source>
</evidence>
<dbReference type="SMART" id="SM00367">
    <property type="entry name" value="LRR_CC"/>
    <property type="match status" value="15"/>
</dbReference>
<feature type="region of interest" description="Disordered" evidence="2">
    <location>
        <begin position="748"/>
        <end position="780"/>
    </location>
</feature>
<evidence type="ECO:0000313" key="5">
    <source>
        <dbReference type="Proteomes" id="UP001152320"/>
    </source>
</evidence>
<dbReference type="Pfam" id="PF12937">
    <property type="entry name" value="F-box-like"/>
    <property type="match status" value="1"/>
</dbReference>
<evidence type="ECO:0000256" key="2">
    <source>
        <dbReference type="SAM" id="MobiDB-lite"/>
    </source>
</evidence>